<keyword evidence="1" id="KW-0489">Methyltransferase</keyword>
<dbReference type="GO" id="GO:0008168">
    <property type="term" value="F:methyltransferase activity"/>
    <property type="evidence" value="ECO:0007669"/>
    <property type="project" value="UniProtKB-KW"/>
</dbReference>
<dbReference type="Pfam" id="PF03692">
    <property type="entry name" value="CxxCxxCC"/>
    <property type="match status" value="1"/>
</dbReference>
<evidence type="ECO:0000313" key="1">
    <source>
        <dbReference type="EMBL" id="AHF75854.1"/>
    </source>
</evidence>
<dbReference type="GO" id="GO:0032259">
    <property type="term" value="P:methylation"/>
    <property type="evidence" value="ECO:0007669"/>
    <property type="project" value="UniProtKB-KW"/>
</dbReference>
<organism evidence="1 2">
    <name type="scientific">Sodalis praecaptivus</name>
    <dbReference type="NCBI Taxonomy" id="1239307"/>
    <lineage>
        <taxon>Bacteria</taxon>
        <taxon>Pseudomonadati</taxon>
        <taxon>Pseudomonadota</taxon>
        <taxon>Gammaproteobacteria</taxon>
        <taxon>Enterobacterales</taxon>
        <taxon>Bruguierivoracaceae</taxon>
        <taxon>Sodalis</taxon>
    </lineage>
</organism>
<dbReference type="OrthoDB" id="86584at2"/>
<sequence length="412" mass="48281">MKLHREITPVFYKNFKCRGEQCLSHCCRGWAIHIDKKTYKTYKSAHQIEIKDITEKYLIPNSSEQHAHRYAYIALKEDGNCPFLNQQKLCNIYLTLGPSAMSQTCQTYPRIETSIQSYRQHSLSFSCPEAVRLVLFHPDALKYEEKTSVKRTKITESVGSARREEVTQEQQIIQLFCRHLIMAHSPFIEDNLYALVQFMIFLQSLNYRVEENYPRVESLFTSLVKELTDGQIYQKRKAITTPARHHFKFSLLVVMLRFFTTTGRSRQHLLSSVGDTMQFFGLQDETLQANMPENWQLLDDEWRKLLHDSCLAPPHVLKNYFLYQFHHSTFGLKDLTHSLRTLYYYFIDFFYLKTLLSVQSARGHAVSEEAVQLTFSHYATVTMHSAHFRPQLDALIDKLNYGDDLSCLLLLN</sequence>
<dbReference type="PATRIC" id="fig|1239307.3.peg.820"/>
<keyword evidence="2" id="KW-1185">Reference proteome</keyword>
<protein>
    <submittedName>
        <fullName evidence="1">Lysine-N-methylase</fullName>
    </submittedName>
</protein>
<dbReference type="NCBIfam" id="NF038110">
    <property type="entry name" value="Lys_methyl_FliB"/>
    <property type="match status" value="1"/>
</dbReference>
<dbReference type="RefSeq" id="WP_025420983.1">
    <property type="nucleotide sequence ID" value="NZ_CP006569.1"/>
</dbReference>
<accession>W0HPW4</accession>
<proteinExistence type="predicted"/>
<keyword evidence="1" id="KW-0808">Transferase</keyword>
<reference evidence="1 2" key="1">
    <citation type="journal article" date="2014" name="Genome Biol. Evol.">
        <title>Genome degeneration and adaptation in a nascent stage of symbiosis.</title>
        <authorList>
            <person name="Oakeson K.F."/>
            <person name="Gil R."/>
            <person name="Clayton A.L."/>
            <person name="Dunn D.M."/>
            <person name="von Niederhausern A.C."/>
            <person name="Hamil C."/>
            <person name="Aoyagi A."/>
            <person name="Duval B."/>
            <person name="Baca A."/>
            <person name="Silva F.J."/>
            <person name="Vallier A."/>
            <person name="Jackson D.G."/>
            <person name="Latorre A."/>
            <person name="Weiss R.B."/>
            <person name="Heddi A."/>
            <person name="Moya A."/>
            <person name="Dale C."/>
        </authorList>
    </citation>
    <scope>NUCLEOTIDE SEQUENCE [LARGE SCALE GENOMIC DNA]</scope>
    <source>
        <strain evidence="1 2">HS1</strain>
    </source>
</reference>
<gene>
    <name evidence="1" type="ORF">Sant_0763</name>
</gene>
<dbReference type="Proteomes" id="UP000019028">
    <property type="component" value="Chromosome"/>
</dbReference>
<dbReference type="KEGG" id="sod:Sant_0763"/>
<dbReference type="EMBL" id="CP006569">
    <property type="protein sequence ID" value="AHF75854.1"/>
    <property type="molecule type" value="Genomic_DNA"/>
</dbReference>
<dbReference type="HOGENOM" id="CLU_051643_1_1_6"/>
<dbReference type="AlphaFoldDB" id="W0HPW4"/>
<name>W0HPW4_9GAMM</name>
<dbReference type="InterPro" id="IPR005358">
    <property type="entry name" value="Puta_zinc/iron-chelating_dom"/>
</dbReference>
<evidence type="ECO:0000313" key="2">
    <source>
        <dbReference type="Proteomes" id="UP000019028"/>
    </source>
</evidence>